<dbReference type="EMBL" id="QBIY01011439">
    <property type="protein sequence ID" value="RXN31826.1"/>
    <property type="molecule type" value="Genomic_DNA"/>
</dbReference>
<evidence type="ECO:0000313" key="2">
    <source>
        <dbReference type="EMBL" id="RXN31826.1"/>
    </source>
</evidence>
<organism evidence="2 3">
    <name type="scientific">Labeo rohita</name>
    <name type="common">Indian major carp</name>
    <name type="synonym">Cyprinus rohita</name>
    <dbReference type="NCBI Taxonomy" id="84645"/>
    <lineage>
        <taxon>Eukaryota</taxon>
        <taxon>Metazoa</taxon>
        <taxon>Chordata</taxon>
        <taxon>Craniata</taxon>
        <taxon>Vertebrata</taxon>
        <taxon>Euteleostomi</taxon>
        <taxon>Actinopterygii</taxon>
        <taxon>Neopterygii</taxon>
        <taxon>Teleostei</taxon>
        <taxon>Ostariophysi</taxon>
        <taxon>Cypriniformes</taxon>
        <taxon>Cyprinidae</taxon>
        <taxon>Labeoninae</taxon>
        <taxon>Labeonini</taxon>
        <taxon>Labeo</taxon>
    </lineage>
</organism>
<gene>
    <name evidence="2" type="ORF">ROHU_016702</name>
</gene>
<dbReference type="Proteomes" id="UP000290572">
    <property type="component" value="Unassembled WGS sequence"/>
</dbReference>
<name>A0A498NJ45_LABRO</name>
<dbReference type="AlphaFoldDB" id="A0A498NJ45"/>
<keyword evidence="3" id="KW-1185">Reference proteome</keyword>
<comment type="caution">
    <text evidence="2">The sequence shown here is derived from an EMBL/GenBank/DDBJ whole genome shotgun (WGS) entry which is preliminary data.</text>
</comment>
<proteinExistence type="predicted"/>
<evidence type="ECO:0000313" key="3">
    <source>
        <dbReference type="Proteomes" id="UP000290572"/>
    </source>
</evidence>
<sequence>MERKTIMPSLLALRSRPPINNHGWRASPTARGMGISSPSAQPWAARPPWEPFGQATKDGRQAGAVKADGRGGELFLLDFLPAFL</sequence>
<accession>A0A498NJ45</accession>
<evidence type="ECO:0000256" key="1">
    <source>
        <dbReference type="SAM" id="MobiDB-lite"/>
    </source>
</evidence>
<reference evidence="2 3" key="1">
    <citation type="submission" date="2018-03" db="EMBL/GenBank/DDBJ databases">
        <title>Draft genome sequence of Rohu Carp (Labeo rohita).</title>
        <authorList>
            <person name="Das P."/>
            <person name="Kushwaha B."/>
            <person name="Joshi C.G."/>
            <person name="Kumar D."/>
            <person name="Nagpure N.S."/>
            <person name="Sahoo L."/>
            <person name="Das S.P."/>
            <person name="Bit A."/>
            <person name="Patnaik S."/>
            <person name="Meher P.K."/>
            <person name="Jayasankar P."/>
            <person name="Koringa P.G."/>
            <person name="Patel N.V."/>
            <person name="Hinsu A.T."/>
            <person name="Kumar R."/>
            <person name="Pandey M."/>
            <person name="Agarwal S."/>
            <person name="Srivastava S."/>
            <person name="Singh M."/>
            <person name="Iquebal M.A."/>
            <person name="Jaiswal S."/>
            <person name="Angadi U.B."/>
            <person name="Kumar N."/>
            <person name="Raza M."/>
            <person name="Shah T.M."/>
            <person name="Rai A."/>
            <person name="Jena J.K."/>
        </authorList>
    </citation>
    <scope>NUCLEOTIDE SEQUENCE [LARGE SCALE GENOMIC DNA]</scope>
    <source>
        <strain evidence="2">DASCIFA01</strain>
        <tissue evidence="2">Testis</tissue>
    </source>
</reference>
<feature type="region of interest" description="Disordered" evidence="1">
    <location>
        <begin position="21"/>
        <end position="65"/>
    </location>
</feature>
<protein>
    <submittedName>
        <fullName evidence="2">Uncharacterized protein</fullName>
    </submittedName>
</protein>